<gene>
    <name evidence="1" type="ORF">QNM18_04805</name>
</gene>
<accession>A0ABT7EH65</accession>
<dbReference type="Proteomes" id="UP001231915">
    <property type="component" value="Unassembled WGS sequence"/>
</dbReference>
<organism evidence="1 2">
    <name type="scientific">Pseudoalteromonas obscura</name>
    <dbReference type="NCBI Taxonomy" id="3048491"/>
    <lineage>
        <taxon>Bacteria</taxon>
        <taxon>Pseudomonadati</taxon>
        <taxon>Pseudomonadota</taxon>
        <taxon>Gammaproteobacteria</taxon>
        <taxon>Alteromonadales</taxon>
        <taxon>Pseudoalteromonadaceae</taxon>
        <taxon>Pseudoalteromonas</taxon>
    </lineage>
</organism>
<reference evidence="1 2" key="1">
    <citation type="submission" date="2023-05" db="EMBL/GenBank/DDBJ databases">
        <title>Pseudoalteromonas ardens sp. nov., Pseudoalteromonas obscura sp. nov., and Pseudoalteromonas umbrosa sp. nov., isolated from the coral Montipora capitata.</title>
        <authorList>
            <person name="Thomas E.M."/>
            <person name="Smith E.M."/>
            <person name="Papke E."/>
            <person name="Shlafstein M.D."/>
            <person name="Oline D.K."/>
            <person name="Videau P."/>
            <person name="Saw J.H."/>
            <person name="Strangman W.K."/>
            <person name="Ushijima B."/>
        </authorList>
    </citation>
    <scope>NUCLEOTIDE SEQUENCE [LARGE SCALE GENOMIC DNA]</scope>
    <source>
        <strain evidence="1 2">P94</strain>
    </source>
</reference>
<comment type="caution">
    <text evidence="1">The sequence shown here is derived from an EMBL/GenBank/DDBJ whole genome shotgun (WGS) entry which is preliminary data.</text>
</comment>
<evidence type="ECO:0000313" key="1">
    <source>
        <dbReference type="EMBL" id="MDK2594385.1"/>
    </source>
</evidence>
<protein>
    <submittedName>
        <fullName evidence="1">Uncharacterized protein</fullName>
    </submittedName>
</protein>
<evidence type="ECO:0000313" key="2">
    <source>
        <dbReference type="Proteomes" id="UP001231915"/>
    </source>
</evidence>
<keyword evidence="2" id="KW-1185">Reference proteome</keyword>
<sequence length="119" mass="13665">MILDSIEYPQFVWKNEFQASGIVQQTEFALNGSSHVEKSQIVAGRSVVLESELEDITSFETLFNHSQSTLIEFQITMRGVTFNVIWDHSEAPISAEPHRLFSDAKPDFFRNVVLRFRTV</sequence>
<proteinExistence type="predicted"/>
<name>A0ABT7EH65_9GAMM</name>
<dbReference type="RefSeq" id="WP_284136537.1">
    <property type="nucleotide sequence ID" value="NZ_JASJUT010000002.1"/>
</dbReference>
<dbReference type="EMBL" id="JASJUT010000002">
    <property type="protein sequence ID" value="MDK2594385.1"/>
    <property type="molecule type" value="Genomic_DNA"/>
</dbReference>